<dbReference type="OrthoDB" id="447564at2759"/>
<dbReference type="PANTHER" id="PTHR10788">
    <property type="entry name" value="TREHALOSE-6-PHOSPHATE SYNTHASE"/>
    <property type="match status" value="1"/>
</dbReference>
<comment type="caution">
    <text evidence="1">The sequence shown here is derived from an EMBL/GenBank/DDBJ whole genome shotgun (WGS) entry which is preliminary data.</text>
</comment>
<dbReference type="GO" id="GO:0005992">
    <property type="term" value="P:trehalose biosynthetic process"/>
    <property type="evidence" value="ECO:0007669"/>
    <property type="project" value="InterPro"/>
</dbReference>
<proteinExistence type="predicted"/>
<dbReference type="InterPro" id="IPR001830">
    <property type="entry name" value="Glyco_trans_20"/>
</dbReference>
<dbReference type="SUPFAM" id="SSF53756">
    <property type="entry name" value="UDP-Glycosyltransferase/glycogen phosphorylase"/>
    <property type="match status" value="1"/>
</dbReference>
<dbReference type="Proteomes" id="UP000654075">
    <property type="component" value="Unassembled WGS sequence"/>
</dbReference>
<dbReference type="GO" id="GO:0004805">
    <property type="term" value="F:trehalose-phosphatase activity"/>
    <property type="evidence" value="ECO:0007669"/>
    <property type="project" value="TreeGrafter"/>
</dbReference>
<dbReference type="GO" id="GO:0005829">
    <property type="term" value="C:cytosol"/>
    <property type="evidence" value="ECO:0007669"/>
    <property type="project" value="TreeGrafter"/>
</dbReference>
<dbReference type="Pfam" id="PF00982">
    <property type="entry name" value="Glyco_transf_20"/>
    <property type="match status" value="1"/>
</dbReference>
<reference evidence="1" key="1">
    <citation type="submission" date="2021-02" db="EMBL/GenBank/DDBJ databases">
        <authorList>
            <person name="Dougan E. K."/>
            <person name="Rhodes N."/>
            <person name="Thang M."/>
            <person name="Chan C."/>
        </authorList>
    </citation>
    <scope>NUCLEOTIDE SEQUENCE</scope>
</reference>
<dbReference type="Gene3D" id="3.40.50.2000">
    <property type="entry name" value="Glycogen Phosphorylase B"/>
    <property type="match status" value="1"/>
</dbReference>
<feature type="non-terminal residue" evidence="1">
    <location>
        <position position="1"/>
    </location>
</feature>
<protein>
    <recommendedName>
        <fullName evidence="3">Alpha,alpha-trehalose-phosphate synthase (UDP-forming)</fullName>
    </recommendedName>
</protein>
<evidence type="ECO:0000313" key="1">
    <source>
        <dbReference type="EMBL" id="CAE8638604.1"/>
    </source>
</evidence>
<dbReference type="EMBL" id="CAJNNV010032017">
    <property type="protein sequence ID" value="CAE8638604.1"/>
    <property type="molecule type" value="Genomic_DNA"/>
</dbReference>
<name>A0A813HKR9_POLGL</name>
<keyword evidence="2" id="KW-1185">Reference proteome</keyword>
<evidence type="ECO:0000313" key="2">
    <source>
        <dbReference type="Proteomes" id="UP000654075"/>
    </source>
</evidence>
<accession>A0A813HKR9</accession>
<sequence>ARSQKMSSNWQKKITKNMTEENLEEIERPWRKLYVVCAKLPFTVIWDEESSEMSYERDPFEANLAEILAAEIADGKVRGPLGVKPEEVVLVGAPVVRRASDRSLISVYEDKLQHDLDSFLREEMKVVPVFPPPGRDRFADLVIFPLFHYTPPSMETGIGLYDWDGYELVNESFKTVVLSVYRPGDLVFIHDYPLMLLPKLLRKERPDICIGIYIHCVFPSSEVYRILPQREELLRGVLSSNVIGFHNFQYVRHFLTASTRILGCECSASGIEACEDAGGTLTK</sequence>
<dbReference type="GO" id="GO:0003825">
    <property type="term" value="F:alpha,alpha-trehalose-phosphate synthase (UDP-forming) activity"/>
    <property type="evidence" value="ECO:0007669"/>
    <property type="project" value="TreeGrafter"/>
</dbReference>
<dbReference type="AlphaFoldDB" id="A0A813HKR9"/>
<feature type="non-terminal residue" evidence="1">
    <location>
        <position position="283"/>
    </location>
</feature>
<dbReference type="PANTHER" id="PTHR10788:SF106">
    <property type="entry name" value="BCDNA.GH08860"/>
    <property type="match status" value="1"/>
</dbReference>
<evidence type="ECO:0008006" key="3">
    <source>
        <dbReference type="Google" id="ProtNLM"/>
    </source>
</evidence>
<organism evidence="1 2">
    <name type="scientific">Polarella glacialis</name>
    <name type="common">Dinoflagellate</name>
    <dbReference type="NCBI Taxonomy" id="89957"/>
    <lineage>
        <taxon>Eukaryota</taxon>
        <taxon>Sar</taxon>
        <taxon>Alveolata</taxon>
        <taxon>Dinophyceae</taxon>
        <taxon>Suessiales</taxon>
        <taxon>Suessiaceae</taxon>
        <taxon>Polarella</taxon>
    </lineage>
</organism>
<gene>
    <name evidence="1" type="ORF">PGLA1383_LOCUS53767</name>
</gene>